<evidence type="ECO:0000313" key="13">
    <source>
        <dbReference type="EMBL" id="ORY42597.1"/>
    </source>
</evidence>
<evidence type="ECO:0000256" key="3">
    <source>
        <dbReference type="ARBA" id="ARBA00012759"/>
    </source>
</evidence>
<sequence>MSAVSAKHSPGQSTQPPAPSSGSSSSLSSIATANLSATNAAGPLTAALIKEYLAARGLTKTLEAFKLEFLQFQKTPPISSRQELADQLGIAKLVKQNKAQDQPLKTQIEIIVKYLVSRAQKDQPVGSTTPTTTPSSAKPRTITSAASTGKHQTLQAAQDVNLSHSPTISNSAQPQGLEPLDAPSTIIFKTPLGGFNASNPRAISAVPNKATPAASRPSSSWKGETPLPSTSKRGTSAAISQPPPPIQQTNHQTNLHKSIGLVATLAKENASKTSSQKPTPHIQDEDPSDSPEMSGTLEGFTKSTKFRPQSTPTTNEPPPPPSSSTTSKKQTHPANDLEILDDFDDDEYSITSDLGNPLAPTKLGVPRGPSLDTPVLEAPTGGALIPTREAYLLRKLVFPGTIGGGEESRARSSFTEEWRGKGFVFSTNPDLAYGTVQIKGGPCGLLASVQAYVLKHLLFVEKAHNVRLGKLRPGVQQSQTALIDAFTEILWQAGGTRHRRAVVAIYNPSLRVNSGVNLQREKYVPDGITENMQLFEFFDFNQLRAFLTANIGTFTVNDPNRHGLIQLLYSVILSRGPETIREEDFDEVDCSMIGRHGYCTQEMVNLILMGQAISNVHDGDFKLGDGPDVKILKGMKKTCQFGYLSLFEHYGSLKVGDYYKTPTLPIYVICSESHFTVLFCLDKDILFKTGHHTRLQDKLELFYYDGLANQDEEIMLEVVLGESGGKKGKTHNADSGGGNGGGDALVPPLELVLKTRWPDISKVTWRGSEPLL</sequence>
<keyword evidence="4" id="KW-0645">Protease</keyword>
<evidence type="ECO:0000256" key="10">
    <source>
        <dbReference type="ARBA" id="ARBA00041360"/>
    </source>
</evidence>
<dbReference type="Proteomes" id="UP000193642">
    <property type="component" value="Unassembled WGS sequence"/>
</dbReference>
<feature type="domain" description="Deubiquitinating enzyme MINDY-3/4 conserved" evidence="12">
    <location>
        <begin position="394"/>
        <end position="767"/>
    </location>
</feature>
<feature type="compositionally biased region" description="Polar residues" evidence="11">
    <location>
        <begin position="141"/>
        <end position="156"/>
    </location>
</feature>
<reference evidence="13 14" key="1">
    <citation type="submission" date="2016-07" db="EMBL/GenBank/DDBJ databases">
        <title>Pervasive Adenine N6-methylation of Active Genes in Fungi.</title>
        <authorList>
            <consortium name="DOE Joint Genome Institute"/>
            <person name="Mondo S.J."/>
            <person name="Dannebaum R.O."/>
            <person name="Kuo R.C."/>
            <person name="Labutti K."/>
            <person name="Haridas S."/>
            <person name="Kuo A."/>
            <person name="Salamov A."/>
            <person name="Ahrendt S.R."/>
            <person name="Lipzen A."/>
            <person name="Sullivan W."/>
            <person name="Andreopoulos W.B."/>
            <person name="Clum A."/>
            <person name="Lindquist E."/>
            <person name="Daum C."/>
            <person name="Ramamoorthy G.K."/>
            <person name="Gryganskyi A."/>
            <person name="Culley D."/>
            <person name="Magnuson J.K."/>
            <person name="James T.Y."/>
            <person name="O'Malley M.A."/>
            <person name="Stajich J.E."/>
            <person name="Spatafora J.W."/>
            <person name="Visel A."/>
            <person name="Grigoriev I.V."/>
        </authorList>
    </citation>
    <scope>NUCLEOTIDE SEQUENCE [LARGE SCALE GENOMIC DNA]</scope>
    <source>
        <strain evidence="13 14">JEL800</strain>
    </source>
</reference>
<organism evidence="13 14">
    <name type="scientific">Rhizoclosmatium globosum</name>
    <dbReference type="NCBI Taxonomy" id="329046"/>
    <lineage>
        <taxon>Eukaryota</taxon>
        <taxon>Fungi</taxon>
        <taxon>Fungi incertae sedis</taxon>
        <taxon>Chytridiomycota</taxon>
        <taxon>Chytridiomycota incertae sedis</taxon>
        <taxon>Chytridiomycetes</taxon>
        <taxon>Chytridiales</taxon>
        <taxon>Chytriomycetaceae</taxon>
        <taxon>Rhizoclosmatium</taxon>
    </lineage>
</organism>
<evidence type="ECO:0000256" key="7">
    <source>
        <dbReference type="ARBA" id="ARBA00022807"/>
    </source>
</evidence>
<dbReference type="InterPro" id="IPR025257">
    <property type="entry name" value="MINDY-3/4_CD"/>
</dbReference>
<comment type="function">
    <text evidence="8">Probable hydrolase that can remove 'Lys-48'-linked conjugated ubiquitin from proteins.</text>
</comment>
<feature type="region of interest" description="Disordered" evidence="11">
    <location>
        <begin position="208"/>
        <end position="252"/>
    </location>
</feature>
<dbReference type="Gene3D" id="1.20.960.40">
    <property type="match status" value="1"/>
</dbReference>
<dbReference type="Pfam" id="PF26038">
    <property type="entry name" value="Dimer_MINDY4_N"/>
    <property type="match status" value="1"/>
</dbReference>
<dbReference type="OrthoDB" id="10263628at2759"/>
<evidence type="ECO:0000256" key="6">
    <source>
        <dbReference type="ARBA" id="ARBA00022801"/>
    </source>
</evidence>
<evidence type="ECO:0000256" key="4">
    <source>
        <dbReference type="ARBA" id="ARBA00022670"/>
    </source>
</evidence>
<dbReference type="EC" id="3.4.19.12" evidence="3"/>
<evidence type="ECO:0000256" key="11">
    <source>
        <dbReference type="SAM" id="MobiDB-lite"/>
    </source>
</evidence>
<evidence type="ECO:0000256" key="5">
    <source>
        <dbReference type="ARBA" id="ARBA00022786"/>
    </source>
</evidence>
<dbReference type="EMBL" id="MCGO01000028">
    <property type="protein sequence ID" value="ORY42597.1"/>
    <property type="molecule type" value="Genomic_DNA"/>
</dbReference>
<dbReference type="InterPro" id="IPR039785">
    <property type="entry name" value="MINY3/4"/>
</dbReference>
<dbReference type="GO" id="GO:0071108">
    <property type="term" value="P:protein K48-linked deubiquitination"/>
    <property type="evidence" value="ECO:0007669"/>
    <property type="project" value="InterPro"/>
</dbReference>
<dbReference type="PANTHER" id="PTHR12473:SF8">
    <property type="entry name" value="UBIQUITIN CARBOXYL-TERMINAL HYDROLASE MINDY-4-RELATED"/>
    <property type="match status" value="1"/>
</dbReference>
<dbReference type="AlphaFoldDB" id="A0A1Y2C6S6"/>
<evidence type="ECO:0000256" key="1">
    <source>
        <dbReference type="ARBA" id="ARBA00000707"/>
    </source>
</evidence>
<feature type="region of interest" description="Disordered" evidence="11">
    <location>
        <begin position="267"/>
        <end position="334"/>
    </location>
</feature>
<feature type="compositionally biased region" description="Polar residues" evidence="11">
    <location>
        <begin position="216"/>
        <end position="234"/>
    </location>
</feature>
<feature type="region of interest" description="Disordered" evidence="11">
    <location>
        <begin position="1"/>
        <end position="27"/>
    </location>
</feature>
<comment type="catalytic activity">
    <reaction evidence="1">
        <text>Thiol-dependent hydrolysis of ester, thioester, amide, peptide and isopeptide bonds formed by the C-terminal Gly of ubiquitin (a 76-residue protein attached to proteins as an intracellular targeting signal).</text>
        <dbReference type="EC" id="3.4.19.12"/>
    </reaction>
</comment>
<comment type="similarity">
    <text evidence="2">Belongs to the MINDY deubiquitinase family. FAM188 subfamily.</text>
</comment>
<dbReference type="Pfam" id="PF13898">
    <property type="entry name" value="MINDY-3_4_CD"/>
    <property type="match status" value="1"/>
</dbReference>
<keyword evidence="5" id="KW-0833">Ubl conjugation pathway</keyword>
<evidence type="ECO:0000259" key="12">
    <source>
        <dbReference type="SMART" id="SM01174"/>
    </source>
</evidence>
<name>A0A1Y2C6S6_9FUNG</name>
<dbReference type="GO" id="GO:0004843">
    <property type="term" value="F:cysteine-type deubiquitinase activity"/>
    <property type="evidence" value="ECO:0007669"/>
    <property type="project" value="UniProtKB-EC"/>
</dbReference>
<accession>A0A1Y2C6S6</accession>
<protein>
    <recommendedName>
        <fullName evidence="9">Probable ubiquitin carboxyl-terminal hydrolase MINDY-4</fullName>
        <ecNumber evidence="3">3.4.19.12</ecNumber>
    </recommendedName>
    <alternativeName>
        <fullName evidence="10">Probable deubiquitinating enzyme MINDY-4</fullName>
    </alternativeName>
</protein>
<dbReference type="GO" id="GO:1990380">
    <property type="term" value="F:K48-linked deubiquitinase activity"/>
    <property type="evidence" value="ECO:0007669"/>
    <property type="project" value="InterPro"/>
</dbReference>
<evidence type="ECO:0000313" key="14">
    <source>
        <dbReference type="Proteomes" id="UP000193642"/>
    </source>
</evidence>
<proteinExistence type="inferred from homology"/>
<comment type="caution">
    <text evidence="13">The sequence shown here is derived from an EMBL/GenBank/DDBJ whole genome shotgun (WGS) entry which is preliminary data.</text>
</comment>
<keyword evidence="14" id="KW-1185">Reference proteome</keyword>
<evidence type="ECO:0000256" key="9">
    <source>
        <dbReference type="ARBA" id="ARBA00039781"/>
    </source>
</evidence>
<feature type="compositionally biased region" description="Low complexity" evidence="11">
    <location>
        <begin position="9"/>
        <end position="27"/>
    </location>
</feature>
<dbReference type="GO" id="GO:0006508">
    <property type="term" value="P:proteolysis"/>
    <property type="evidence" value="ECO:0007669"/>
    <property type="project" value="UniProtKB-KW"/>
</dbReference>
<feature type="region of interest" description="Disordered" evidence="11">
    <location>
        <begin position="121"/>
        <end position="156"/>
    </location>
</feature>
<evidence type="ECO:0000256" key="8">
    <source>
        <dbReference type="ARBA" id="ARBA00037630"/>
    </source>
</evidence>
<keyword evidence="6" id="KW-0378">Hydrolase</keyword>
<dbReference type="InterPro" id="IPR059022">
    <property type="entry name" value="MINDY4_N"/>
</dbReference>
<dbReference type="SMART" id="SM01174">
    <property type="entry name" value="DUF4205"/>
    <property type="match status" value="1"/>
</dbReference>
<feature type="compositionally biased region" description="Low complexity" evidence="11">
    <location>
        <begin position="127"/>
        <end position="136"/>
    </location>
</feature>
<keyword evidence="7" id="KW-0788">Thiol protease</keyword>
<evidence type="ECO:0000256" key="2">
    <source>
        <dbReference type="ARBA" id="ARBA00011074"/>
    </source>
</evidence>
<dbReference type="PANTHER" id="PTHR12473">
    <property type="entry name" value="UBIQUITIN CARBOXYL-TERMINAL HYDROLASE MINDY-4-RELATED"/>
    <property type="match status" value="1"/>
</dbReference>
<gene>
    <name evidence="13" type="ORF">BCR33DRAFT_718284</name>
</gene>